<proteinExistence type="predicted"/>
<evidence type="ECO:0000256" key="1">
    <source>
        <dbReference type="SAM" id="Phobius"/>
    </source>
</evidence>
<keyword evidence="1" id="KW-0812">Transmembrane</keyword>
<dbReference type="OrthoDB" id="1739584at2"/>
<organism evidence="2 3">
    <name type="scientific">Natranaerovirga pectinivora</name>
    <dbReference type="NCBI Taxonomy" id="682400"/>
    <lineage>
        <taxon>Bacteria</taxon>
        <taxon>Bacillati</taxon>
        <taxon>Bacillota</taxon>
        <taxon>Clostridia</taxon>
        <taxon>Lachnospirales</taxon>
        <taxon>Natranaerovirgaceae</taxon>
        <taxon>Natranaerovirga</taxon>
    </lineage>
</organism>
<keyword evidence="1" id="KW-0472">Membrane</keyword>
<comment type="caution">
    <text evidence="2">The sequence shown here is derived from an EMBL/GenBank/DDBJ whole genome shotgun (WGS) entry which is preliminary data.</text>
</comment>
<sequence length="271" mass="32020">MAWCPECKTEYEDGVLKCFDCEKELVEDLQDDSLYWMDLVESKKEEEINELKAFLEYSKIEDINVIEDEDQFILQVKKDRFDDARKYVNVYLYNKKLEDKEEEEVEEKIQQPKKLVYEDKNKKVEDLKSSAFAFITVGILGMIFVGLVMLDYISLNMDPTYKNIFFAFFFLVMCVFIGVGIMSYVKVKEAKKTALDFQSEVEAIKSWILSNISFAQMEESIEDESSDEELKYFNRAEYIKERINSQFNDLDETIVDGIVDDLYDEIFDRNN</sequence>
<reference evidence="2 3" key="1">
    <citation type="submission" date="2019-03" db="EMBL/GenBank/DDBJ databases">
        <title>Genomic Encyclopedia of Type Strains, Phase IV (KMG-IV): sequencing the most valuable type-strain genomes for metagenomic binning, comparative biology and taxonomic classification.</title>
        <authorList>
            <person name="Goeker M."/>
        </authorList>
    </citation>
    <scope>NUCLEOTIDE SEQUENCE [LARGE SCALE GENOMIC DNA]</scope>
    <source>
        <strain evidence="2 3">DSM 24629</strain>
    </source>
</reference>
<dbReference type="EMBL" id="SMAL01000001">
    <property type="protein sequence ID" value="TCT16721.1"/>
    <property type="molecule type" value="Genomic_DNA"/>
</dbReference>
<keyword evidence="3" id="KW-1185">Reference proteome</keyword>
<dbReference type="AlphaFoldDB" id="A0A4R3MNC5"/>
<evidence type="ECO:0000313" key="3">
    <source>
        <dbReference type="Proteomes" id="UP000294902"/>
    </source>
</evidence>
<dbReference type="RefSeq" id="WP_132249061.1">
    <property type="nucleotide sequence ID" value="NZ_SMAL01000001.1"/>
</dbReference>
<evidence type="ECO:0000313" key="2">
    <source>
        <dbReference type="EMBL" id="TCT16721.1"/>
    </source>
</evidence>
<dbReference type="Proteomes" id="UP000294902">
    <property type="component" value="Unassembled WGS sequence"/>
</dbReference>
<feature type="transmembrane region" description="Helical" evidence="1">
    <location>
        <begin position="165"/>
        <end position="185"/>
    </location>
</feature>
<gene>
    <name evidence="2" type="ORF">EDC18_10116</name>
</gene>
<feature type="transmembrane region" description="Helical" evidence="1">
    <location>
        <begin position="131"/>
        <end position="153"/>
    </location>
</feature>
<keyword evidence="1" id="KW-1133">Transmembrane helix</keyword>
<name>A0A4R3MNC5_9FIRM</name>
<accession>A0A4R3MNC5</accession>
<protein>
    <submittedName>
        <fullName evidence="2">Uncharacterized protein</fullName>
    </submittedName>
</protein>